<dbReference type="Proteomes" id="UP000540989">
    <property type="component" value="Unassembled WGS sequence"/>
</dbReference>
<protein>
    <submittedName>
        <fullName evidence="1">Uncharacterized protein</fullName>
    </submittedName>
</protein>
<reference evidence="1 2" key="1">
    <citation type="submission" date="2020-08" db="EMBL/GenBank/DDBJ databases">
        <title>Genomic Encyclopedia of Type Strains, Phase IV (KMG-V): Genome sequencing to study the core and pangenomes of soil and plant-associated prokaryotes.</title>
        <authorList>
            <person name="Whitman W."/>
        </authorList>
    </citation>
    <scope>NUCLEOTIDE SEQUENCE [LARGE SCALE GENOMIC DNA]</scope>
    <source>
        <strain evidence="1 2">M8UP14</strain>
    </source>
</reference>
<accession>A0A7W7ZEC0</accession>
<dbReference type="RefSeq" id="WP_184217904.1">
    <property type="nucleotide sequence ID" value="NZ_JACHIP010000004.1"/>
</dbReference>
<sequence length="98" mass="11212">MSDELYSIACLTKEQREEIELLEMKACMALLDDQIVQLHRFKEFHSDLEMVHERPRQGEELHELMASVTNATLLARQLNARATQTLFVRTNSGAAHAS</sequence>
<proteinExistence type="predicted"/>
<name>A0A7W7ZEC0_9BACT</name>
<organism evidence="1 2">
    <name type="scientific">Granulicella aggregans</name>
    <dbReference type="NCBI Taxonomy" id="474949"/>
    <lineage>
        <taxon>Bacteria</taxon>
        <taxon>Pseudomonadati</taxon>
        <taxon>Acidobacteriota</taxon>
        <taxon>Terriglobia</taxon>
        <taxon>Terriglobales</taxon>
        <taxon>Acidobacteriaceae</taxon>
        <taxon>Granulicella</taxon>
    </lineage>
</organism>
<comment type="caution">
    <text evidence="1">The sequence shown here is derived from an EMBL/GenBank/DDBJ whole genome shotgun (WGS) entry which is preliminary data.</text>
</comment>
<evidence type="ECO:0000313" key="1">
    <source>
        <dbReference type="EMBL" id="MBB5058326.1"/>
    </source>
</evidence>
<keyword evidence="2" id="KW-1185">Reference proteome</keyword>
<dbReference type="AlphaFoldDB" id="A0A7W7ZEC0"/>
<gene>
    <name evidence="1" type="ORF">HDF16_003040</name>
</gene>
<dbReference type="EMBL" id="JACHIP010000004">
    <property type="protein sequence ID" value="MBB5058326.1"/>
    <property type="molecule type" value="Genomic_DNA"/>
</dbReference>
<evidence type="ECO:0000313" key="2">
    <source>
        <dbReference type="Proteomes" id="UP000540989"/>
    </source>
</evidence>